<dbReference type="RefSeq" id="WP_132709555.1">
    <property type="nucleotide sequence ID" value="NZ_JACIGF010000016.1"/>
</dbReference>
<dbReference type="OrthoDB" id="90759at2"/>
<dbReference type="EMBL" id="SLXO01000016">
    <property type="protein sequence ID" value="TCP30044.1"/>
    <property type="molecule type" value="Genomic_DNA"/>
</dbReference>
<reference evidence="1 2" key="1">
    <citation type="submission" date="2019-03" db="EMBL/GenBank/DDBJ databases">
        <title>Genomic Encyclopedia of Type Strains, Phase IV (KMG-IV): sequencing the most valuable type-strain genomes for metagenomic binning, comparative biology and taxonomic classification.</title>
        <authorList>
            <person name="Goeker M."/>
        </authorList>
    </citation>
    <scope>NUCLEOTIDE SEQUENCE [LARGE SCALE GENOMIC DNA]</scope>
    <source>
        <strain evidence="1 2">DSM 2132</strain>
    </source>
</reference>
<dbReference type="AlphaFoldDB" id="A0A4R2P790"/>
<organism evidence="1 2">
    <name type="scientific">Rhodothalassium salexigens DSM 2132</name>
    <dbReference type="NCBI Taxonomy" id="1188247"/>
    <lineage>
        <taxon>Bacteria</taxon>
        <taxon>Pseudomonadati</taxon>
        <taxon>Pseudomonadota</taxon>
        <taxon>Alphaproteobacteria</taxon>
        <taxon>Rhodothalassiales</taxon>
        <taxon>Rhodothalassiaceae</taxon>
        <taxon>Rhodothalassium</taxon>
    </lineage>
</organism>
<protein>
    <submittedName>
        <fullName evidence="1">Phage tail P2-like protein</fullName>
    </submittedName>
</protein>
<dbReference type="NCBIfam" id="TIGR01634">
    <property type="entry name" value="tail_P2_I"/>
    <property type="match status" value="1"/>
</dbReference>
<proteinExistence type="predicted"/>
<dbReference type="Pfam" id="PF09684">
    <property type="entry name" value="Tail_P2_I"/>
    <property type="match status" value="1"/>
</dbReference>
<dbReference type="Proteomes" id="UP000295399">
    <property type="component" value="Unassembled WGS sequence"/>
</dbReference>
<comment type="caution">
    <text evidence="1">The sequence shown here is derived from an EMBL/GenBank/DDBJ whole genome shotgun (WGS) entry which is preliminary data.</text>
</comment>
<evidence type="ECO:0000313" key="1">
    <source>
        <dbReference type="EMBL" id="TCP30044.1"/>
    </source>
</evidence>
<accession>A0A4R2P790</accession>
<dbReference type="InterPro" id="IPR006521">
    <property type="entry name" value="Tail_protein_I"/>
</dbReference>
<keyword evidence="2" id="KW-1185">Reference proteome</keyword>
<name>A0A4R2P790_RHOSA</name>
<gene>
    <name evidence="1" type="ORF">EV659_1169</name>
</gene>
<dbReference type="InParanoid" id="A0A4R2P790"/>
<evidence type="ECO:0000313" key="2">
    <source>
        <dbReference type="Proteomes" id="UP000295399"/>
    </source>
</evidence>
<sequence length="231" mass="24660">MTELLPAASTDLERAADRALARLDRVPVPIGDLWRPETCPAEALPFLAWALSVDELWDYAAGEAERRALTAASVDLHARKGTPAAVRQAVETVFGAGEVLEPWDTGGPAHTFKVRVSARLDGAETLRRLLGLVDAMKPARSHLVAVQIDRRATARRWLGLAAHTGTRLAIRPRLDPAPRPARLGVAALARTGTRLTLRPATLAPAVAPAALHAGGRVRTAHRLTIGRPANG</sequence>